<evidence type="ECO:0000256" key="1">
    <source>
        <dbReference type="ARBA" id="ARBA00007812"/>
    </source>
</evidence>
<dbReference type="SUPFAM" id="SSF52518">
    <property type="entry name" value="Thiamin diphosphate-binding fold (THDP-binding)"/>
    <property type="match status" value="1"/>
</dbReference>
<evidence type="ECO:0000259" key="2">
    <source>
        <dbReference type="Pfam" id="PF02776"/>
    </source>
</evidence>
<organism evidence="3 4">
    <name type="scientific">Gonium pectorale</name>
    <name type="common">Green alga</name>
    <dbReference type="NCBI Taxonomy" id="33097"/>
    <lineage>
        <taxon>Eukaryota</taxon>
        <taxon>Viridiplantae</taxon>
        <taxon>Chlorophyta</taxon>
        <taxon>core chlorophytes</taxon>
        <taxon>Chlorophyceae</taxon>
        <taxon>CS clade</taxon>
        <taxon>Chlamydomonadales</taxon>
        <taxon>Volvocaceae</taxon>
        <taxon>Gonium</taxon>
    </lineage>
</organism>
<evidence type="ECO:0000313" key="3">
    <source>
        <dbReference type="EMBL" id="KXZ54365.1"/>
    </source>
</evidence>
<evidence type="ECO:0000313" key="4">
    <source>
        <dbReference type="Proteomes" id="UP000075714"/>
    </source>
</evidence>
<dbReference type="OrthoDB" id="16262at2759"/>
<dbReference type="InterPro" id="IPR045229">
    <property type="entry name" value="TPP_enz"/>
</dbReference>
<dbReference type="STRING" id="33097.A0A150GX33"/>
<comment type="similarity">
    <text evidence="1">Belongs to the TPP enzyme family.</text>
</comment>
<accession>A0A150GX33</accession>
<dbReference type="GO" id="GO:0050660">
    <property type="term" value="F:flavin adenine dinucleotide binding"/>
    <property type="evidence" value="ECO:0007669"/>
    <property type="project" value="TreeGrafter"/>
</dbReference>
<dbReference type="GO" id="GO:0009099">
    <property type="term" value="P:L-valine biosynthetic process"/>
    <property type="evidence" value="ECO:0007669"/>
    <property type="project" value="TreeGrafter"/>
</dbReference>
<protein>
    <recommendedName>
        <fullName evidence="2">Thiamine pyrophosphate enzyme N-terminal TPP-binding domain-containing protein</fullName>
    </recommendedName>
</protein>
<dbReference type="GO" id="GO:0030976">
    <property type="term" value="F:thiamine pyrophosphate binding"/>
    <property type="evidence" value="ECO:0007669"/>
    <property type="project" value="InterPro"/>
</dbReference>
<dbReference type="GO" id="GO:0003984">
    <property type="term" value="F:acetolactate synthase activity"/>
    <property type="evidence" value="ECO:0007669"/>
    <property type="project" value="TreeGrafter"/>
</dbReference>
<comment type="caution">
    <text evidence="3">The sequence shown here is derived from an EMBL/GenBank/DDBJ whole genome shotgun (WGS) entry which is preliminary data.</text>
</comment>
<reference evidence="4" key="1">
    <citation type="journal article" date="2016" name="Nat. Commun.">
        <title>The Gonium pectorale genome demonstrates co-option of cell cycle regulation during the evolution of multicellularity.</title>
        <authorList>
            <person name="Hanschen E.R."/>
            <person name="Marriage T.N."/>
            <person name="Ferris P.J."/>
            <person name="Hamaji T."/>
            <person name="Toyoda A."/>
            <person name="Fujiyama A."/>
            <person name="Neme R."/>
            <person name="Noguchi H."/>
            <person name="Minakuchi Y."/>
            <person name="Suzuki M."/>
            <person name="Kawai-Toyooka H."/>
            <person name="Smith D.R."/>
            <person name="Sparks H."/>
            <person name="Anderson J."/>
            <person name="Bakaric R."/>
            <person name="Luria V."/>
            <person name="Karger A."/>
            <person name="Kirschner M.W."/>
            <person name="Durand P.M."/>
            <person name="Michod R.E."/>
            <person name="Nozaki H."/>
            <person name="Olson B.J."/>
        </authorList>
    </citation>
    <scope>NUCLEOTIDE SEQUENCE [LARGE SCALE GENOMIC DNA]</scope>
    <source>
        <strain evidence="4">NIES-2863</strain>
    </source>
</reference>
<feature type="domain" description="Thiamine pyrophosphate enzyme N-terminal TPP-binding" evidence="2">
    <location>
        <begin position="6"/>
        <end position="66"/>
    </location>
</feature>
<dbReference type="CDD" id="cd07035">
    <property type="entry name" value="TPP_PYR_POX_like"/>
    <property type="match status" value="1"/>
</dbReference>
<name>A0A150GX33_GONPE</name>
<dbReference type="PANTHER" id="PTHR18968:SF13">
    <property type="entry name" value="ACETOLACTATE SYNTHASE CATALYTIC SUBUNIT, MITOCHONDRIAL"/>
    <property type="match status" value="1"/>
</dbReference>
<dbReference type="InterPro" id="IPR012001">
    <property type="entry name" value="Thiamin_PyroP_enz_TPP-bd_dom"/>
</dbReference>
<dbReference type="EMBL" id="LSYV01000006">
    <property type="protein sequence ID" value="KXZ54365.1"/>
    <property type="molecule type" value="Genomic_DNA"/>
</dbReference>
<dbReference type="Gene3D" id="3.40.50.970">
    <property type="match status" value="1"/>
</dbReference>
<sequence length="214" mass="22615">MWDALIFAAEGYAKAAGRVGVCIATSGLGDTNLVTGLADGMMESIPLVAITGQVPRCMIGTDAFQATPIVEVTHAITKHNYLVLDIKDLPRWVGVDHGQRGRGRGKGGQTGVVIKEAFYLARSGRPGPVLVDVPKDIQQQLAVPDWGSPMSITGTAKRKQARQRLSAMSPSLQHRQMYIGPLQLELAAAGRAPGTGLLLAQPGEMALKADRAGP</sequence>
<dbReference type="InterPro" id="IPR029061">
    <property type="entry name" value="THDP-binding"/>
</dbReference>
<dbReference type="Pfam" id="PF02776">
    <property type="entry name" value="TPP_enzyme_N"/>
    <property type="match status" value="1"/>
</dbReference>
<dbReference type="GO" id="GO:0009097">
    <property type="term" value="P:isoleucine biosynthetic process"/>
    <property type="evidence" value="ECO:0007669"/>
    <property type="project" value="TreeGrafter"/>
</dbReference>
<dbReference type="PANTHER" id="PTHR18968">
    <property type="entry name" value="THIAMINE PYROPHOSPHATE ENZYMES"/>
    <property type="match status" value="1"/>
</dbReference>
<dbReference type="AlphaFoldDB" id="A0A150GX33"/>
<gene>
    <name evidence="3" type="ORF">GPECTOR_5g445</name>
</gene>
<proteinExistence type="inferred from homology"/>
<dbReference type="Proteomes" id="UP000075714">
    <property type="component" value="Unassembled WGS sequence"/>
</dbReference>
<dbReference type="GO" id="GO:0005948">
    <property type="term" value="C:acetolactate synthase complex"/>
    <property type="evidence" value="ECO:0007669"/>
    <property type="project" value="TreeGrafter"/>
</dbReference>
<keyword evidence="4" id="KW-1185">Reference proteome</keyword>